<dbReference type="EMBL" id="JADFTS010000006">
    <property type="protein sequence ID" value="KAF9601251.1"/>
    <property type="molecule type" value="Genomic_DNA"/>
</dbReference>
<dbReference type="OrthoDB" id="1922820at2759"/>
<dbReference type="InterPro" id="IPR036047">
    <property type="entry name" value="F-box-like_dom_sf"/>
</dbReference>
<dbReference type="SMART" id="SM00256">
    <property type="entry name" value="FBOX"/>
    <property type="match status" value="1"/>
</dbReference>
<evidence type="ECO:0000313" key="3">
    <source>
        <dbReference type="Proteomes" id="UP000631114"/>
    </source>
</evidence>
<feature type="domain" description="F-box" evidence="1">
    <location>
        <begin position="3"/>
        <end position="48"/>
    </location>
</feature>
<evidence type="ECO:0000313" key="2">
    <source>
        <dbReference type="EMBL" id="KAF9601251.1"/>
    </source>
</evidence>
<dbReference type="InterPro" id="IPR001810">
    <property type="entry name" value="F-box_dom"/>
</dbReference>
<protein>
    <recommendedName>
        <fullName evidence="1">F-box domain-containing protein</fullName>
    </recommendedName>
</protein>
<name>A0A835HLR6_9MAGN</name>
<dbReference type="Pfam" id="PF00646">
    <property type="entry name" value="F-box"/>
    <property type="match status" value="1"/>
</dbReference>
<dbReference type="PROSITE" id="PS50181">
    <property type="entry name" value="FBOX"/>
    <property type="match status" value="1"/>
</dbReference>
<dbReference type="InterPro" id="IPR015915">
    <property type="entry name" value="Kelch-typ_b-propeller"/>
</dbReference>
<dbReference type="AlphaFoldDB" id="A0A835HLR6"/>
<accession>A0A835HLR6</accession>
<dbReference type="PANTHER" id="PTHR47719">
    <property type="entry name" value="SKP1-INTERACTING PARTNER 15"/>
    <property type="match status" value="1"/>
</dbReference>
<dbReference type="SUPFAM" id="SSF117281">
    <property type="entry name" value="Kelch motif"/>
    <property type="match status" value="1"/>
</dbReference>
<evidence type="ECO:0000259" key="1">
    <source>
        <dbReference type="PROSITE" id="PS50181"/>
    </source>
</evidence>
<reference evidence="2 3" key="1">
    <citation type="submission" date="2020-10" db="EMBL/GenBank/DDBJ databases">
        <title>The Coptis chinensis genome and diversification of protoberbering-type alkaloids.</title>
        <authorList>
            <person name="Wang B."/>
            <person name="Shu S."/>
            <person name="Song C."/>
            <person name="Liu Y."/>
        </authorList>
    </citation>
    <scope>NUCLEOTIDE SEQUENCE [LARGE SCALE GENOMIC DNA]</scope>
    <source>
        <strain evidence="2">HL-2020</strain>
        <tissue evidence="2">Leaf</tissue>
    </source>
</reference>
<dbReference type="SUPFAM" id="SSF81383">
    <property type="entry name" value="F-box domain"/>
    <property type="match status" value="1"/>
</dbReference>
<keyword evidence="3" id="KW-1185">Reference proteome</keyword>
<proteinExistence type="predicted"/>
<comment type="caution">
    <text evidence="2">The sequence shown here is derived from an EMBL/GenBank/DDBJ whole genome shotgun (WGS) entry which is preliminary data.</text>
</comment>
<dbReference type="PANTHER" id="PTHR47719:SF2">
    <property type="entry name" value="SKP1-INTERACTING PARTNER 15"/>
    <property type="match status" value="1"/>
</dbReference>
<dbReference type="Gene3D" id="1.20.1280.50">
    <property type="match status" value="1"/>
</dbReference>
<sequence length="369" mass="41518">MDTSPLHHLPQDTLNQIFSHLPLRQIIICRSVCRFFNHILTSQSFLTLISTRSPPLRLIALRPSSHHHHRHVSSLIFLHVYDPNLNQWLKFSLNFLPCKIPIPVSSSLGLVYLWVDSPNSNNNSHKSLVVCNPLTRVYRVLPQLGSAWSKHGTVLVGSAHRVLVLTELAALFYSGSGSWLKFSSNLPSKPRSPVLVHDSVFALCDVGSPWRSQWKLFNCTITELEKSRGWNRLEKHEWGDVFDILKRPRLVHGIGNRILMVGGLKSSFSLATSCSTILILRLDLDTLEWDEAGRMPLDMFNYFHESGKFKVFGGGDRVCFSAKRVKGLAMWDCGLGAGKGEWKWIDGVPGNGDGLCRGFVYEARLDAVP</sequence>
<dbReference type="Proteomes" id="UP000631114">
    <property type="component" value="Unassembled WGS sequence"/>
</dbReference>
<organism evidence="2 3">
    <name type="scientific">Coptis chinensis</name>
    <dbReference type="NCBI Taxonomy" id="261450"/>
    <lineage>
        <taxon>Eukaryota</taxon>
        <taxon>Viridiplantae</taxon>
        <taxon>Streptophyta</taxon>
        <taxon>Embryophyta</taxon>
        <taxon>Tracheophyta</taxon>
        <taxon>Spermatophyta</taxon>
        <taxon>Magnoliopsida</taxon>
        <taxon>Ranunculales</taxon>
        <taxon>Ranunculaceae</taxon>
        <taxon>Coptidoideae</taxon>
        <taxon>Coptis</taxon>
    </lineage>
</organism>
<gene>
    <name evidence="2" type="ORF">IFM89_018361</name>
</gene>